<evidence type="ECO:0000313" key="1">
    <source>
        <dbReference type="EMBL" id="KAI0061826.1"/>
    </source>
</evidence>
<name>A0ACB8T116_9AGAM</name>
<protein>
    <submittedName>
        <fullName evidence="1">Plasma-membrane proton-e</fullName>
    </submittedName>
</protein>
<proteinExistence type="predicted"/>
<sequence length="988" mass="105496">MIPASLPPQLPVDDPSATQDLPCLPPPYRETVTLSIATPSSPIQEKWESKGVPETKYEHEGFGQGQAKATASHINVDMTQVVLKLDDLYDKEGVNLECAVLDDVFTLLQCSDRGLTAEEAQYRLETFGPNKLEDMPHNTLLQLLSFLWIPLAWAMEMAALAVLVSILTQPDGGHAASDWPKFVGIITLLLVNAITGFFQERSAGVAVKSIMNSLATKANVKRDGQWVKVDSAVLVPGDTISFSQGDIVPADCRLTEAVDITVNQATSTGEPIPVGKKETDQCFSGSVCKTGAAKGIVISTGRRTHVSRAASLAGKDNDNTRHAQKILAPIGAFCLITISIFVIAEIVVLYAGFRWTYRSGLDDILVLFIGGVPLAVPVVLPVTLALGAQQLAKHKAIAARISAIEQLASVTVLCAEKTGTLTPDKLAVDVSATKAYGSFSAADVLRLAAYASRTEDRDPVDTAVLGALGDVSHARAGIELLDFKPFNNLRRRTEATYRDASSGKLRRVTKGMCGIVAELCVPRLDDAFEARLEDDVEGLGARGFRLVAVAYDEVDGDDPCAEGNGYKFIGILALLDLPREDTVQGIEGARSLGVEVKMLSGDALAIAKETGRRVGLGADMYPARFLKDGPPSGSKFRTIDEMVVGADGFAGVLPEHKVQIIKRLQDSGHVCAVVGGGTDNISVLSCADVGIAAEGAPDSVCGAADIVVAEPGLAAVVDAIRCSRVVVQRMRSYTIYACACVVRTAVCFSVLAFAYRLQFPPFMLIVMALLNDGVVMTLSVDCVLPVSTPVCWDLAEIFVCAVVYGLYLAASTVTLVVVILQSSFFQDAFGVSLPHQAGSDSRQLHMVIYLQVAIISQALIFVTRSHSFSFTERPSYALVGAFCVAQLVSSVIAGFADWGFADVEKISGGWIAIVWVWDVIWFLPLDLMKLAMQKTVVRWLGERRIRAAAEASSGGVLPAPSCVASFNESLYASCVSFLGREVGAGHAQ</sequence>
<comment type="caution">
    <text evidence="1">The sequence shown here is derived from an EMBL/GenBank/DDBJ whole genome shotgun (WGS) entry which is preliminary data.</text>
</comment>
<dbReference type="Proteomes" id="UP000814140">
    <property type="component" value="Unassembled WGS sequence"/>
</dbReference>
<dbReference type="EMBL" id="MU277210">
    <property type="protein sequence ID" value="KAI0061826.1"/>
    <property type="molecule type" value="Genomic_DNA"/>
</dbReference>
<gene>
    <name evidence="1" type="ORF">BV25DRAFT_1886075</name>
</gene>
<reference evidence="1" key="2">
    <citation type="journal article" date="2022" name="New Phytol.">
        <title>Evolutionary transition to the ectomycorrhizal habit in the genomes of a hyperdiverse lineage of mushroom-forming fungi.</title>
        <authorList>
            <person name="Looney B."/>
            <person name="Miyauchi S."/>
            <person name="Morin E."/>
            <person name="Drula E."/>
            <person name="Courty P.E."/>
            <person name="Kohler A."/>
            <person name="Kuo A."/>
            <person name="LaButti K."/>
            <person name="Pangilinan J."/>
            <person name="Lipzen A."/>
            <person name="Riley R."/>
            <person name="Andreopoulos W."/>
            <person name="He G."/>
            <person name="Johnson J."/>
            <person name="Nolan M."/>
            <person name="Tritt A."/>
            <person name="Barry K.W."/>
            <person name="Grigoriev I.V."/>
            <person name="Nagy L.G."/>
            <person name="Hibbett D."/>
            <person name="Henrissat B."/>
            <person name="Matheny P.B."/>
            <person name="Labbe J."/>
            <person name="Martin F.M."/>
        </authorList>
    </citation>
    <scope>NUCLEOTIDE SEQUENCE</scope>
    <source>
        <strain evidence="1">HHB10654</strain>
    </source>
</reference>
<keyword evidence="2" id="KW-1185">Reference proteome</keyword>
<evidence type="ECO:0000313" key="2">
    <source>
        <dbReference type="Proteomes" id="UP000814140"/>
    </source>
</evidence>
<reference evidence="1" key="1">
    <citation type="submission" date="2021-03" db="EMBL/GenBank/DDBJ databases">
        <authorList>
            <consortium name="DOE Joint Genome Institute"/>
            <person name="Ahrendt S."/>
            <person name="Looney B.P."/>
            <person name="Miyauchi S."/>
            <person name="Morin E."/>
            <person name="Drula E."/>
            <person name="Courty P.E."/>
            <person name="Chicoki N."/>
            <person name="Fauchery L."/>
            <person name="Kohler A."/>
            <person name="Kuo A."/>
            <person name="Labutti K."/>
            <person name="Pangilinan J."/>
            <person name="Lipzen A."/>
            <person name="Riley R."/>
            <person name="Andreopoulos W."/>
            <person name="He G."/>
            <person name="Johnson J."/>
            <person name="Barry K.W."/>
            <person name="Grigoriev I.V."/>
            <person name="Nagy L."/>
            <person name="Hibbett D."/>
            <person name="Henrissat B."/>
            <person name="Matheny P.B."/>
            <person name="Labbe J."/>
            <person name="Martin F."/>
        </authorList>
    </citation>
    <scope>NUCLEOTIDE SEQUENCE</scope>
    <source>
        <strain evidence="1">HHB10654</strain>
    </source>
</reference>
<organism evidence="1 2">
    <name type="scientific">Artomyces pyxidatus</name>
    <dbReference type="NCBI Taxonomy" id="48021"/>
    <lineage>
        <taxon>Eukaryota</taxon>
        <taxon>Fungi</taxon>
        <taxon>Dikarya</taxon>
        <taxon>Basidiomycota</taxon>
        <taxon>Agaricomycotina</taxon>
        <taxon>Agaricomycetes</taxon>
        <taxon>Russulales</taxon>
        <taxon>Auriscalpiaceae</taxon>
        <taxon>Artomyces</taxon>
    </lineage>
</organism>
<accession>A0ACB8T116</accession>